<gene>
    <name evidence="1" type="ORF">GPECTOR_86g384</name>
</gene>
<dbReference type="Proteomes" id="UP000075714">
    <property type="component" value="Unassembled WGS sequence"/>
</dbReference>
<proteinExistence type="predicted"/>
<dbReference type="OrthoDB" id="536206at2759"/>
<protein>
    <submittedName>
        <fullName evidence="1">Uncharacterized protein</fullName>
    </submittedName>
</protein>
<reference evidence="2" key="1">
    <citation type="journal article" date="2016" name="Nat. Commun.">
        <title>The Gonium pectorale genome demonstrates co-option of cell cycle regulation during the evolution of multicellularity.</title>
        <authorList>
            <person name="Hanschen E.R."/>
            <person name="Marriage T.N."/>
            <person name="Ferris P.J."/>
            <person name="Hamaji T."/>
            <person name="Toyoda A."/>
            <person name="Fujiyama A."/>
            <person name="Neme R."/>
            <person name="Noguchi H."/>
            <person name="Minakuchi Y."/>
            <person name="Suzuki M."/>
            <person name="Kawai-Toyooka H."/>
            <person name="Smith D.R."/>
            <person name="Sparks H."/>
            <person name="Anderson J."/>
            <person name="Bakaric R."/>
            <person name="Luria V."/>
            <person name="Karger A."/>
            <person name="Kirschner M.W."/>
            <person name="Durand P.M."/>
            <person name="Michod R.E."/>
            <person name="Nozaki H."/>
            <person name="Olson B.J."/>
        </authorList>
    </citation>
    <scope>NUCLEOTIDE SEQUENCE [LARGE SCALE GENOMIC DNA]</scope>
    <source>
        <strain evidence="2">NIES-2863</strain>
    </source>
</reference>
<keyword evidence="2" id="KW-1185">Reference proteome</keyword>
<sequence>MEHSGLPPDAVLDGVLAQTAKVVDHCLGPDDSGHLLPVSDVADPPLVPGDWCYNAPLWGNPLLLDAGAVGRRPGLEALHGPLSDCRRLLTIGDAVRVAAALSAFEEERRQALAAEVGFGIFAVLAGR</sequence>
<evidence type="ECO:0000313" key="2">
    <source>
        <dbReference type="Proteomes" id="UP000075714"/>
    </source>
</evidence>
<comment type="caution">
    <text evidence="1">The sequence shown here is derived from an EMBL/GenBank/DDBJ whole genome shotgun (WGS) entry which is preliminary data.</text>
</comment>
<organism evidence="1 2">
    <name type="scientific">Gonium pectorale</name>
    <name type="common">Green alga</name>
    <dbReference type="NCBI Taxonomy" id="33097"/>
    <lineage>
        <taxon>Eukaryota</taxon>
        <taxon>Viridiplantae</taxon>
        <taxon>Chlorophyta</taxon>
        <taxon>core chlorophytes</taxon>
        <taxon>Chlorophyceae</taxon>
        <taxon>CS clade</taxon>
        <taxon>Chlamydomonadales</taxon>
        <taxon>Volvocaceae</taxon>
        <taxon>Gonium</taxon>
    </lineage>
</organism>
<name>A0A150G1A2_GONPE</name>
<dbReference type="EMBL" id="LSYV01000087">
    <property type="protein sequence ID" value="KXZ43591.1"/>
    <property type="molecule type" value="Genomic_DNA"/>
</dbReference>
<accession>A0A150G1A2</accession>
<evidence type="ECO:0000313" key="1">
    <source>
        <dbReference type="EMBL" id="KXZ43591.1"/>
    </source>
</evidence>
<dbReference type="AlphaFoldDB" id="A0A150G1A2"/>